<gene>
    <name evidence="2" type="ORF">Psi02_49450</name>
</gene>
<accession>A0A8J3UQ05</accession>
<organism evidence="2 3">
    <name type="scientific">Planotetraspora silvatica</name>
    <dbReference type="NCBI Taxonomy" id="234614"/>
    <lineage>
        <taxon>Bacteria</taxon>
        <taxon>Bacillati</taxon>
        <taxon>Actinomycetota</taxon>
        <taxon>Actinomycetes</taxon>
        <taxon>Streptosporangiales</taxon>
        <taxon>Streptosporangiaceae</taxon>
        <taxon>Planotetraspora</taxon>
    </lineage>
</organism>
<reference evidence="2" key="1">
    <citation type="submission" date="2021-01" db="EMBL/GenBank/DDBJ databases">
        <title>Whole genome shotgun sequence of Planotetraspora silvatica NBRC 100141.</title>
        <authorList>
            <person name="Komaki H."/>
            <person name="Tamura T."/>
        </authorList>
    </citation>
    <scope>NUCLEOTIDE SEQUENCE</scope>
    <source>
        <strain evidence="2">NBRC 100141</strain>
    </source>
</reference>
<evidence type="ECO:0000313" key="2">
    <source>
        <dbReference type="EMBL" id="GII48521.1"/>
    </source>
</evidence>
<evidence type="ECO:0000256" key="1">
    <source>
        <dbReference type="SAM" id="MobiDB-lite"/>
    </source>
</evidence>
<comment type="caution">
    <text evidence="2">The sequence shown here is derived from an EMBL/GenBank/DDBJ whole genome shotgun (WGS) entry which is preliminary data.</text>
</comment>
<dbReference type="InterPro" id="IPR046036">
    <property type="entry name" value="DUF5994"/>
</dbReference>
<dbReference type="AlphaFoldDB" id="A0A8J3UQ05"/>
<feature type="region of interest" description="Disordered" evidence="1">
    <location>
        <begin position="106"/>
        <end position="125"/>
    </location>
</feature>
<dbReference type="Pfam" id="PF19457">
    <property type="entry name" value="DUF5994"/>
    <property type="match status" value="1"/>
</dbReference>
<proteinExistence type="predicted"/>
<dbReference type="Proteomes" id="UP000644610">
    <property type="component" value="Unassembled WGS sequence"/>
</dbReference>
<keyword evidence="3" id="KW-1185">Reference proteome</keyword>
<sequence length="148" mass="16102">MRAVDGAWWPRSTDATAELPGLIAAVDRRTGETTLRVGLHVDAWDAIPHRIPAPGRAVRVGWFRSMDRRLVSLTMRGRDTITLRVIAPETAPESARAIFAEATGDANAVPPGGGHDGGAACLGQRGRPVRRRVRHLGEPPSDHHHHLR</sequence>
<dbReference type="EMBL" id="BOOQ01000032">
    <property type="protein sequence ID" value="GII48521.1"/>
    <property type="molecule type" value="Genomic_DNA"/>
</dbReference>
<protein>
    <submittedName>
        <fullName evidence="2">Uncharacterized protein</fullName>
    </submittedName>
</protein>
<evidence type="ECO:0000313" key="3">
    <source>
        <dbReference type="Proteomes" id="UP000644610"/>
    </source>
</evidence>
<name>A0A8J3UQ05_9ACTN</name>